<reference evidence="1 2" key="1">
    <citation type="submission" date="2019-05" db="EMBL/GenBank/DDBJ databases">
        <title>Another draft genome of Portunus trituberculatus and its Hox gene families provides insights of decapod evolution.</title>
        <authorList>
            <person name="Jeong J.-H."/>
            <person name="Song I."/>
            <person name="Kim S."/>
            <person name="Choi T."/>
            <person name="Kim D."/>
            <person name="Ryu S."/>
            <person name="Kim W."/>
        </authorList>
    </citation>
    <scope>NUCLEOTIDE SEQUENCE [LARGE SCALE GENOMIC DNA]</scope>
    <source>
        <tissue evidence="1">Muscle</tissue>
    </source>
</reference>
<proteinExistence type="predicted"/>
<name>A0A5B7FB06_PORTR</name>
<sequence>MEFRRSNAPGNYSRYSWRLTGRLTDGCCVPHHHKPLLLNVHCACTYRRIATQPSQTRCYSANTPTAPHTTPPRRDLPQYLYHECAEIKRH</sequence>
<dbReference type="Proteomes" id="UP000324222">
    <property type="component" value="Unassembled WGS sequence"/>
</dbReference>
<organism evidence="1 2">
    <name type="scientific">Portunus trituberculatus</name>
    <name type="common">Swimming crab</name>
    <name type="synonym">Neptunus trituberculatus</name>
    <dbReference type="NCBI Taxonomy" id="210409"/>
    <lineage>
        <taxon>Eukaryota</taxon>
        <taxon>Metazoa</taxon>
        <taxon>Ecdysozoa</taxon>
        <taxon>Arthropoda</taxon>
        <taxon>Crustacea</taxon>
        <taxon>Multicrustacea</taxon>
        <taxon>Malacostraca</taxon>
        <taxon>Eumalacostraca</taxon>
        <taxon>Eucarida</taxon>
        <taxon>Decapoda</taxon>
        <taxon>Pleocyemata</taxon>
        <taxon>Brachyura</taxon>
        <taxon>Eubrachyura</taxon>
        <taxon>Portunoidea</taxon>
        <taxon>Portunidae</taxon>
        <taxon>Portuninae</taxon>
        <taxon>Portunus</taxon>
    </lineage>
</organism>
<keyword evidence="2" id="KW-1185">Reference proteome</keyword>
<dbReference type="AlphaFoldDB" id="A0A5B7FB06"/>
<accession>A0A5B7FB06</accession>
<evidence type="ECO:0000313" key="2">
    <source>
        <dbReference type="Proteomes" id="UP000324222"/>
    </source>
</evidence>
<comment type="caution">
    <text evidence="1">The sequence shown here is derived from an EMBL/GenBank/DDBJ whole genome shotgun (WGS) entry which is preliminary data.</text>
</comment>
<gene>
    <name evidence="1" type="ORF">E2C01_036118</name>
</gene>
<dbReference type="EMBL" id="VSRR010005459">
    <property type="protein sequence ID" value="MPC42496.1"/>
    <property type="molecule type" value="Genomic_DNA"/>
</dbReference>
<evidence type="ECO:0000313" key="1">
    <source>
        <dbReference type="EMBL" id="MPC42496.1"/>
    </source>
</evidence>
<protein>
    <submittedName>
        <fullName evidence="1">Uncharacterized protein</fullName>
    </submittedName>
</protein>